<evidence type="ECO:0000256" key="7">
    <source>
        <dbReference type="HAMAP-Rule" id="MF_01337"/>
    </source>
</evidence>
<evidence type="ECO:0000256" key="1">
    <source>
        <dbReference type="ARBA" id="ARBA00007116"/>
    </source>
</evidence>
<comment type="function">
    <text evidence="7">This is one of the proteins that bind and probably mediate the attachment of the 5S RNA into the large ribosomal subunit, where it forms part of the central protuberance.</text>
</comment>
<name>A0A1G2R716_9BACT</name>
<keyword evidence="5 7" id="KW-0687">Ribonucleoprotein</keyword>
<dbReference type="InterPro" id="IPR005484">
    <property type="entry name" value="Ribosomal_uL18_bac/plant/anim"/>
</dbReference>
<comment type="caution">
    <text evidence="8">The sequence shown here is derived from an EMBL/GenBank/DDBJ whole genome shotgun (WGS) entry which is preliminary data.</text>
</comment>
<evidence type="ECO:0000256" key="5">
    <source>
        <dbReference type="ARBA" id="ARBA00023274"/>
    </source>
</evidence>
<dbReference type="GO" id="GO:0022625">
    <property type="term" value="C:cytosolic large ribosomal subunit"/>
    <property type="evidence" value="ECO:0007669"/>
    <property type="project" value="TreeGrafter"/>
</dbReference>
<dbReference type="EMBL" id="MHTY01000030">
    <property type="protein sequence ID" value="OHA68159.1"/>
    <property type="molecule type" value="Genomic_DNA"/>
</dbReference>
<keyword evidence="3 7" id="KW-0694">RNA-binding</keyword>
<protein>
    <recommendedName>
        <fullName evidence="6 7">Large ribosomal subunit protein uL18</fullName>
    </recommendedName>
</protein>
<comment type="subunit">
    <text evidence="7">Part of the 50S ribosomal subunit; part of the 5S rRNA/L5/L18/L25 subcomplex. Contacts the 5S and 23S rRNAs.</text>
</comment>
<keyword evidence="4 7" id="KW-0689">Ribosomal protein</keyword>
<dbReference type="InterPro" id="IPR057268">
    <property type="entry name" value="Ribosomal_L18"/>
</dbReference>
<keyword evidence="2 7" id="KW-0699">rRNA-binding</keyword>
<dbReference type="AlphaFoldDB" id="A0A1G2R716"/>
<dbReference type="PANTHER" id="PTHR12899:SF3">
    <property type="entry name" value="LARGE RIBOSOMAL SUBUNIT PROTEIN UL18M"/>
    <property type="match status" value="1"/>
</dbReference>
<organism evidence="8 9">
    <name type="scientific">Candidatus Wildermuthbacteria bacterium RIFCSPHIGHO2_02_FULL_48_16</name>
    <dbReference type="NCBI Taxonomy" id="1802453"/>
    <lineage>
        <taxon>Bacteria</taxon>
        <taxon>Candidatus Wildermuthiibacteriota</taxon>
    </lineage>
</organism>
<dbReference type="InterPro" id="IPR004389">
    <property type="entry name" value="Ribosomal_uL18_bac-type"/>
</dbReference>
<dbReference type="Gene3D" id="3.30.420.100">
    <property type="match status" value="1"/>
</dbReference>
<sequence length="108" mass="12316">MKIQERKQKRERRHKRVRSRLLGTSSLPRLVVFRSNQKLHAQLVDDQKNTTIASVLVPLKDAGKAGIVMAEKAKQLKVTKVMFDRGGYKYHGNVKKFAEAAREGGLQF</sequence>
<dbReference type="SUPFAM" id="SSF53137">
    <property type="entry name" value="Translational machinery components"/>
    <property type="match status" value="1"/>
</dbReference>
<dbReference type="CDD" id="cd00432">
    <property type="entry name" value="Ribosomal_L18_L5e"/>
    <property type="match status" value="1"/>
</dbReference>
<accession>A0A1G2R716</accession>
<evidence type="ECO:0000256" key="4">
    <source>
        <dbReference type="ARBA" id="ARBA00022980"/>
    </source>
</evidence>
<dbReference type="GO" id="GO:0006412">
    <property type="term" value="P:translation"/>
    <property type="evidence" value="ECO:0007669"/>
    <property type="project" value="UniProtKB-UniRule"/>
</dbReference>
<dbReference type="NCBIfam" id="TIGR00060">
    <property type="entry name" value="L18_bact"/>
    <property type="match status" value="1"/>
</dbReference>
<evidence type="ECO:0000313" key="9">
    <source>
        <dbReference type="Proteomes" id="UP000178529"/>
    </source>
</evidence>
<gene>
    <name evidence="7" type="primary">rplR</name>
    <name evidence="8" type="ORF">A3J68_01770</name>
</gene>
<dbReference type="PANTHER" id="PTHR12899">
    <property type="entry name" value="39S RIBOSOMAL PROTEIN L18, MITOCHONDRIAL"/>
    <property type="match status" value="1"/>
</dbReference>
<evidence type="ECO:0000256" key="2">
    <source>
        <dbReference type="ARBA" id="ARBA00022730"/>
    </source>
</evidence>
<reference evidence="8 9" key="1">
    <citation type="journal article" date="2016" name="Nat. Commun.">
        <title>Thousands of microbial genomes shed light on interconnected biogeochemical processes in an aquifer system.</title>
        <authorList>
            <person name="Anantharaman K."/>
            <person name="Brown C.T."/>
            <person name="Hug L.A."/>
            <person name="Sharon I."/>
            <person name="Castelle C.J."/>
            <person name="Probst A.J."/>
            <person name="Thomas B.C."/>
            <person name="Singh A."/>
            <person name="Wilkins M.J."/>
            <person name="Karaoz U."/>
            <person name="Brodie E.L."/>
            <person name="Williams K.H."/>
            <person name="Hubbard S.S."/>
            <person name="Banfield J.F."/>
        </authorList>
    </citation>
    <scope>NUCLEOTIDE SEQUENCE [LARGE SCALE GENOMIC DNA]</scope>
</reference>
<evidence type="ECO:0000313" key="8">
    <source>
        <dbReference type="EMBL" id="OHA68159.1"/>
    </source>
</evidence>
<evidence type="ECO:0000256" key="6">
    <source>
        <dbReference type="ARBA" id="ARBA00035197"/>
    </source>
</evidence>
<dbReference type="GO" id="GO:0008097">
    <property type="term" value="F:5S rRNA binding"/>
    <property type="evidence" value="ECO:0007669"/>
    <property type="project" value="TreeGrafter"/>
</dbReference>
<evidence type="ECO:0000256" key="3">
    <source>
        <dbReference type="ARBA" id="ARBA00022884"/>
    </source>
</evidence>
<dbReference type="HAMAP" id="MF_01337_B">
    <property type="entry name" value="Ribosomal_uL18_B"/>
    <property type="match status" value="1"/>
</dbReference>
<dbReference type="Pfam" id="PF00861">
    <property type="entry name" value="Ribosomal_L18p"/>
    <property type="match status" value="1"/>
</dbReference>
<dbReference type="GO" id="GO:0003735">
    <property type="term" value="F:structural constituent of ribosome"/>
    <property type="evidence" value="ECO:0007669"/>
    <property type="project" value="InterPro"/>
</dbReference>
<dbReference type="Proteomes" id="UP000178529">
    <property type="component" value="Unassembled WGS sequence"/>
</dbReference>
<proteinExistence type="inferred from homology"/>
<comment type="similarity">
    <text evidence="1 7">Belongs to the universal ribosomal protein uL18 family.</text>
</comment>